<dbReference type="GO" id="GO:0030017">
    <property type="term" value="C:sarcomere"/>
    <property type="evidence" value="ECO:0007669"/>
    <property type="project" value="TreeGrafter"/>
</dbReference>
<dbReference type="GO" id="GO:0035025">
    <property type="term" value="P:positive regulation of Rho protein signal transduction"/>
    <property type="evidence" value="ECO:0007669"/>
    <property type="project" value="InterPro"/>
</dbReference>
<dbReference type="KEGG" id="bgt:106060157"/>
<protein>
    <recommendedName>
        <fullName evidence="1">Costars domain-containing protein</fullName>
    </recommendedName>
</protein>
<sequence>MFPHKKNCLNNKISMWQKKADEHKEKQLLNPFSEWAGASHRKALDKNDPNYGRPVEGSLTEYRGKQAGHHISAEIVELCHVIREIGTPGLNGSYMIKFGQLFEAYTRISNKLVGMLLRARKQGLVTFEGEMLYQRRDDDVLITCIHVPDL</sequence>
<reference evidence="2" key="1">
    <citation type="submission" date="2020-05" db="UniProtKB">
        <authorList>
            <consortium name="EnsemblMetazoa"/>
        </authorList>
    </citation>
    <scope>IDENTIFICATION</scope>
    <source>
        <strain evidence="2">BB02</strain>
    </source>
</reference>
<dbReference type="SMART" id="SM01283">
    <property type="entry name" value="Costars"/>
    <property type="match status" value="1"/>
</dbReference>
<dbReference type="GO" id="GO:0003779">
    <property type="term" value="F:actin binding"/>
    <property type="evidence" value="ECO:0007669"/>
    <property type="project" value="InterPro"/>
</dbReference>
<dbReference type="AlphaFoldDB" id="A0A2C9JMI8"/>
<dbReference type="Gene3D" id="1.10.10.1540">
    <property type="entry name" value="Costar domain"/>
    <property type="match status" value="1"/>
</dbReference>
<dbReference type="InterPro" id="IPR027817">
    <property type="entry name" value="Costars_dom"/>
</dbReference>
<dbReference type="EnsemblMetazoa" id="BGLB004874-RB">
    <property type="protein sequence ID" value="BGLB004874-PB"/>
    <property type="gene ID" value="BGLB004874"/>
</dbReference>
<dbReference type="InterPro" id="IPR026111">
    <property type="entry name" value="Abra"/>
</dbReference>
<evidence type="ECO:0000313" key="3">
    <source>
        <dbReference type="Proteomes" id="UP000076420"/>
    </source>
</evidence>
<dbReference type="InterPro" id="IPR038095">
    <property type="entry name" value="Costars_sf"/>
</dbReference>
<dbReference type="PANTHER" id="PTHR22739:SF7">
    <property type="entry name" value="EG:152A3.3 PROTEIN-RELATED"/>
    <property type="match status" value="1"/>
</dbReference>
<proteinExistence type="predicted"/>
<dbReference type="VEuPathDB" id="VectorBase:BGLB004874"/>
<feature type="domain" description="Costars" evidence="1">
    <location>
        <begin position="69"/>
        <end position="145"/>
    </location>
</feature>
<dbReference type="Proteomes" id="UP000076420">
    <property type="component" value="Unassembled WGS sequence"/>
</dbReference>
<evidence type="ECO:0000259" key="1">
    <source>
        <dbReference type="SMART" id="SM01283"/>
    </source>
</evidence>
<name>A0A2C9JMI8_BIOGL</name>
<dbReference type="PANTHER" id="PTHR22739">
    <property type="entry name" value="STRIATED MUSCLE ACTIVATOR OF RHO-DEPENDENT SIGNALING-RELATED"/>
    <property type="match status" value="1"/>
</dbReference>
<dbReference type="Pfam" id="PF14705">
    <property type="entry name" value="Costars"/>
    <property type="match status" value="1"/>
</dbReference>
<accession>A0A2C9JMI8</accession>
<organism evidence="2 3">
    <name type="scientific">Biomphalaria glabrata</name>
    <name type="common">Bloodfluke planorb</name>
    <name type="synonym">Freshwater snail</name>
    <dbReference type="NCBI Taxonomy" id="6526"/>
    <lineage>
        <taxon>Eukaryota</taxon>
        <taxon>Metazoa</taxon>
        <taxon>Spiralia</taxon>
        <taxon>Lophotrochozoa</taxon>
        <taxon>Mollusca</taxon>
        <taxon>Gastropoda</taxon>
        <taxon>Heterobranchia</taxon>
        <taxon>Euthyneura</taxon>
        <taxon>Panpulmonata</taxon>
        <taxon>Hygrophila</taxon>
        <taxon>Lymnaeoidea</taxon>
        <taxon>Planorbidae</taxon>
        <taxon>Biomphalaria</taxon>
    </lineage>
</organism>
<evidence type="ECO:0000313" key="2">
    <source>
        <dbReference type="EnsemblMetazoa" id="BGLB004874-PB"/>
    </source>
</evidence>
<dbReference type="GO" id="GO:0045944">
    <property type="term" value="P:positive regulation of transcription by RNA polymerase II"/>
    <property type="evidence" value="ECO:0007669"/>
    <property type="project" value="TreeGrafter"/>
</dbReference>
<gene>
    <name evidence="2" type="primary">106060157</name>
</gene>